<evidence type="ECO:0000256" key="10">
    <source>
        <dbReference type="SAM" id="SignalP"/>
    </source>
</evidence>
<accession>G3NJ83</accession>
<dbReference type="Ensembl" id="ENSGACT00000005409.2">
    <property type="protein sequence ID" value="ENSGACP00000005394.2"/>
    <property type="gene ID" value="ENSGACG00000004107.2"/>
</dbReference>
<name>G3NJ83_GASAC</name>
<keyword evidence="3" id="KW-0964">Secreted</keyword>
<dbReference type="GeneTree" id="ENSGT00530000063668"/>
<reference evidence="13" key="2">
    <citation type="submission" date="2025-08" db="UniProtKB">
        <authorList>
            <consortium name="Ensembl"/>
        </authorList>
    </citation>
    <scope>IDENTIFICATION</scope>
</reference>
<feature type="domain" description="Clusterin C-terminal" evidence="12">
    <location>
        <begin position="211"/>
        <end position="420"/>
    </location>
</feature>
<keyword evidence="6" id="KW-1015">Disulfide bond</keyword>
<proteinExistence type="inferred from homology"/>
<evidence type="ECO:0000256" key="3">
    <source>
        <dbReference type="ARBA" id="ARBA00022525"/>
    </source>
</evidence>
<dbReference type="InterPro" id="IPR000753">
    <property type="entry name" value="Clusterin-like"/>
</dbReference>
<dbReference type="PANTHER" id="PTHR10970:SF2">
    <property type="entry name" value="CLUSTERIN-LIKE PROTEIN 1"/>
    <property type="match status" value="1"/>
</dbReference>
<dbReference type="InterPro" id="IPR016014">
    <property type="entry name" value="Clusterin_N"/>
</dbReference>
<dbReference type="GO" id="GO:0005634">
    <property type="term" value="C:nucleus"/>
    <property type="evidence" value="ECO:0007669"/>
    <property type="project" value="TreeGrafter"/>
</dbReference>
<dbReference type="Proteomes" id="UP000007635">
    <property type="component" value="Chromosome XXI"/>
</dbReference>
<reference evidence="13 14" key="1">
    <citation type="journal article" date="2021" name="G3 (Bethesda)">
        <title>Improved contiguity of the threespine stickleback genome using long-read sequencing.</title>
        <authorList>
            <person name="Nath S."/>
            <person name="Shaw D.E."/>
            <person name="White M.A."/>
        </authorList>
    </citation>
    <scope>NUCLEOTIDE SEQUENCE [LARGE SCALE GENOMIC DNA]</scope>
    <source>
        <strain evidence="13 14">Lake Benthic</strain>
    </source>
</reference>
<evidence type="ECO:0000256" key="6">
    <source>
        <dbReference type="ARBA" id="ARBA00023157"/>
    </source>
</evidence>
<dbReference type="Pfam" id="PF01093">
    <property type="entry name" value="Clusterin"/>
    <property type="match status" value="2"/>
</dbReference>
<keyword evidence="5 9" id="KW-0175">Coiled coil</keyword>
<organism evidence="13 14">
    <name type="scientific">Gasterosteus aculeatus aculeatus</name>
    <name type="common">three-spined stickleback</name>
    <dbReference type="NCBI Taxonomy" id="481459"/>
    <lineage>
        <taxon>Eukaryota</taxon>
        <taxon>Metazoa</taxon>
        <taxon>Chordata</taxon>
        <taxon>Craniata</taxon>
        <taxon>Vertebrata</taxon>
        <taxon>Euteleostomi</taxon>
        <taxon>Actinopterygii</taxon>
        <taxon>Neopterygii</taxon>
        <taxon>Teleostei</taxon>
        <taxon>Neoteleostei</taxon>
        <taxon>Acanthomorphata</taxon>
        <taxon>Eupercaria</taxon>
        <taxon>Perciformes</taxon>
        <taxon>Cottioidei</taxon>
        <taxon>Gasterosteales</taxon>
        <taxon>Gasterosteidae</taxon>
        <taxon>Gasterosteus</taxon>
    </lineage>
</organism>
<dbReference type="GO" id="GO:0051787">
    <property type="term" value="F:misfolded protein binding"/>
    <property type="evidence" value="ECO:0007669"/>
    <property type="project" value="TreeGrafter"/>
</dbReference>
<evidence type="ECO:0000256" key="4">
    <source>
        <dbReference type="ARBA" id="ARBA00022729"/>
    </source>
</evidence>
<dbReference type="Bgee" id="ENSGACG00000004107">
    <property type="expression patterns" value="Expressed in camera-type eye"/>
</dbReference>
<dbReference type="STRING" id="69293.ENSGACP00000005394"/>
<sequence length="427" mass="47470">MRKLLLHILCIAEVLLGAAEPPPLSEDALEKLSAAGEQCVDEEIKRALLGVKQVMETMEKREERHRGLVEALRRSSDKRKGAMQLVRDTEQRLEEAEQQCHYLIKLSFNECQPCLGLARPSTRPRAAAALPPSHSRFDLVFTPELLQADASFGRLLSAAGLLYNRSAALVQRRQQALGGSFLEAFSAEVRPGSPSSMRGGGGFFGALGLDHVLESVSDFGRNVLEGLSSKVADVFGERQEEETDFRQPDAGIRQNPKHRYLCRGLRRQASDCWQLQSLCEKCEDYLIKECPGVRQLHSETEEMHMLFNASRQQYDERLQLVRRHAEDTQAWLGSMDDKYGWVGHLPDGAGGPRALFSVITVNAQQQLKDMRPKVDSSVVVTILDSGPVTVSVPSGLEVDEPTFIQYVAQEALALRKQQIRGIDPVAA</sequence>
<dbReference type="OMA" id="KYGWVSQ"/>
<comment type="similarity">
    <text evidence="2 8">Belongs to the clusterin family.</text>
</comment>
<dbReference type="PANTHER" id="PTHR10970">
    <property type="entry name" value="CLUSTERIN"/>
    <property type="match status" value="1"/>
</dbReference>
<evidence type="ECO:0000256" key="2">
    <source>
        <dbReference type="ARBA" id="ARBA00010069"/>
    </source>
</evidence>
<dbReference type="InParanoid" id="G3NJ83"/>
<evidence type="ECO:0000256" key="5">
    <source>
        <dbReference type="ARBA" id="ARBA00023054"/>
    </source>
</evidence>
<dbReference type="eggNOG" id="ENOG502QQ44">
    <property type="taxonomic scope" value="Eukaryota"/>
</dbReference>
<dbReference type="GO" id="GO:0005615">
    <property type="term" value="C:extracellular space"/>
    <property type="evidence" value="ECO:0007669"/>
    <property type="project" value="TreeGrafter"/>
</dbReference>
<protein>
    <recommendedName>
        <fullName evidence="8">Clusterin</fullName>
    </recommendedName>
</protein>
<evidence type="ECO:0000313" key="13">
    <source>
        <dbReference type="Ensembl" id="ENSGACP00000005394.2"/>
    </source>
</evidence>
<feature type="domain" description="Clusterin N-terminal" evidence="11">
    <location>
        <begin position="24"/>
        <end position="197"/>
    </location>
</feature>
<dbReference type="SMART" id="SM00035">
    <property type="entry name" value="CLa"/>
    <property type="match status" value="1"/>
</dbReference>
<dbReference type="AlphaFoldDB" id="G3NJ83"/>
<feature type="signal peptide" evidence="10">
    <location>
        <begin position="1"/>
        <end position="19"/>
    </location>
</feature>
<feature type="chain" id="PRO_5044016714" description="Clusterin" evidence="10">
    <location>
        <begin position="20"/>
        <end position="427"/>
    </location>
</feature>
<feature type="coiled-coil region" evidence="9">
    <location>
        <begin position="79"/>
        <end position="106"/>
    </location>
</feature>
<keyword evidence="7" id="KW-0325">Glycoprotein</keyword>
<evidence type="ECO:0000313" key="14">
    <source>
        <dbReference type="Proteomes" id="UP000007635"/>
    </source>
</evidence>
<evidence type="ECO:0000259" key="11">
    <source>
        <dbReference type="SMART" id="SM00030"/>
    </source>
</evidence>
<evidence type="ECO:0000256" key="9">
    <source>
        <dbReference type="SAM" id="Coils"/>
    </source>
</evidence>
<evidence type="ECO:0000259" key="12">
    <source>
        <dbReference type="SMART" id="SM00035"/>
    </source>
</evidence>
<comment type="subcellular location">
    <subcellularLocation>
        <location evidence="1">Secreted</location>
    </subcellularLocation>
</comment>
<dbReference type="SMART" id="SM00030">
    <property type="entry name" value="CLb"/>
    <property type="match status" value="1"/>
</dbReference>
<reference evidence="13" key="3">
    <citation type="submission" date="2025-09" db="UniProtKB">
        <authorList>
            <consortium name="Ensembl"/>
        </authorList>
    </citation>
    <scope>IDENTIFICATION</scope>
</reference>
<dbReference type="InterPro" id="IPR016015">
    <property type="entry name" value="Clusterin_C"/>
</dbReference>
<keyword evidence="4 10" id="KW-0732">Signal</keyword>
<evidence type="ECO:0000256" key="8">
    <source>
        <dbReference type="RuleBase" id="RU000629"/>
    </source>
</evidence>
<evidence type="ECO:0000256" key="1">
    <source>
        <dbReference type="ARBA" id="ARBA00004613"/>
    </source>
</evidence>
<keyword evidence="14" id="KW-1185">Reference proteome</keyword>
<evidence type="ECO:0000256" key="7">
    <source>
        <dbReference type="ARBA" id="ARBA00023180"/>
    </source>
</evidence>